<organism evidence="1 2">
    <name type="scientific">Vaccinium darrowii</name>
    <dbReference type="NCBI Taxonomy" id="229202"/>
    <lineage>
        <taxon>Eukaryota</taxon>
        <taxon>Viridiplantae</taxon>
        <taxon>Streptophyta</taxon>
        <taxon>Embryophyta</taxon>
        <taxon>Tracheophyta</taxon>
        <taxon>Spermatophyta</taxon>
        <taxon>Magnoliopsida</taxon>
        <taxon>eudicotyledons</taxon>
        <taxon>Gunneridae</taxon>
        <taxon>Pentapetalae</taxon>
        <taxon>asterids</taxon>
        <taxon>Ericales</taxon>
        <taxon>Ericaceae</taxon>
        <taxon>Vaccinioideae</taxon>
        <taxon>Vaccinieae</taxon>
        <taxon>Vaccinium</taxon>
    </lineage>
</organism>
<keyword evidence="2" id="KW-1185">Reference proteome</keyword>
<dbReference type="Proteomes" id="UP000828048">
    <property type="component" value="Chromosome 1"/>
</dbReference>
<comment type="caution">
    <text evidence="1">The sequence shown here is derived from an EMBL/GenBank/DDBJ whole genome shotgun (WGS) entry which is preliminary data.</text>
</comment>
<gene>
    <name evidence="1" type="ORF">Vadar_009009</name>
</gene>
<name>A0ACB7XPC9_9ERIC</name>
<sequence length="148" mass="16900">MCTTAAPRGWKTIRGVKTRTMDGEDRRTRECPRNEEDPLALMKAQIESLAKQVRGKAPTRVEELVQNTDSPFTPEVMREPLSRKFKMPHLDTLVGTTDPLDHLKTNKNLMMLQAVPDEIMCKAFPVTLKGSARMWFDKLKPQSISNFK</sequence>
<evidence type="ECO:0000313" key="1">
    <source>
        <dbReference type="EMBL" id="KAH7842770.1"/>
    </source>
</evidence>
<protein>
    <submittedName>
        <fullName evidence="1">Uncharacterized protein</fullName>
    </submittedName>
</protein>
<evidence type="ECO:0000313" key="2">
    <source>
        <dbReference type="Proteomes" id="UP000828048"/>
    </source>
</evidence>
<dbReference type="EMBL" id="CM037151">
    <property type="protein sequence ID" value="KAH7842770.1"/>
    <property type="molecule type" value="Genomic_DNA"/>
</dbReference>
<accession>A0ACB7XPC9</accession>
<proteinExistence type="predicted"/>
<reference evidence="1 2" key="1">
    <citation type="journal article" date="2021" name="Hortic Res">
        <title>High-quality reference genome and annotation aids understanding of berry development for evergreen blueberry (Vaccinium darrowii).</title>
        <authorList>
            <person name="Yu J."/>
            <person name="Hulse-Kemp A.M."/>
            <person name="Babiker E."/>
            <person name="Staton M."/>
        </authorList>
    </citation>
    <scope>NUCLEOTIDE SEQUENCE [LARGE SCALE GENOMIC DNA]</scope>
    <source>
        <strain evidence="2">cv. NJ 8807/NJ 8810</strain>
        <tissue evidence="1">Young leaf</tissue>
    </source>
</reference>